<dbReference type="RefSeq" id="WP_179242325.1">
    <property type="nucleotide sequence ID" value="NZ_CP058595.1"/>
</dbReference>
<evidence type="ECO:0008006" key="3">
    <source>
        <dbReference type="Google" id="ProtNLM"/>
    </source>
</evidence>
<protein>
    <recommendedName>
        <fullName evidence="3">DUF4365 domain-containing protein</fullName>
    </recommendedName>
</protein>
<dbReference type="EMBL" id="CP058595">
    <property type="protein sequence ID" value="QLG46039.1"/>
    <property type="molecule type" value="Genomic_DNA"/>
</dbReference>
<sequence>MKRLPFEELATTKKGNLGERICIEHFHSKGLVVMTSITDSAHAFDIMVWQGKEKPCIVDIKTKASRTHYPDTGFDTADLDHYLKISEKHNMPVAIFFVDEHRKEVYWGELGDLLQEREVTEGNRTLKYPRSEWNITYFPLEAMNKLCDLDDVQVKELKNHTNRNYSYPTLKSA</sequence>
<dbReference type="AlphaFoldDB" id="A0A7H9ARJ2"/>
<name>A0A7H9ARJ2_9FLAO</name>
<keyword evidence="2" id="KW-1185">Reference proteome</keyword>
<evidence type="ECO:0000313" key="1">
    <source>
        <dbReference type="EMBL" id="QLG46039.1"/>
    </source>
</evidence>
<gene>
    <name evidence="1" type="ORF">HYG79_12020</name>
</gene>
<dbReference type="KEGG" id="cagg:HYG79_12020"/>
<reference evidence="1 2" key="1">
    <citation type="journal article" date="2006" name="Int. J. Syst. Evol. Microbiol.">
        <title>Costertonia aggregata gen. nov., sp. nov., a mesophilic marine bacterium of the family Flavobacteriaceae, isolated from a mature biofilm.</title>
        <authorList>
            <person name="Kwon K.K."/>
            <person name="Lee Y.K."/>
            <person name="Lee H.K."/>
        </authorList>
    </citation>
    <scope>NUCLEOTIDE SEQUENCE [LARGE SCALE GENOMIC DNA]</scope>
    <source>
        <strain evidence="1 2">KCCM 42265</strain>
    </source>
</reference>
<dbReference type="Proteomes" id="UP000509302">
    <property type="component" value="Chromosome"/>
</dbReference>
<accession>A0A7H9ARJ2</accession>
<proteinExistence type="predicted"/>
<evidence type="ECO:0000313" key="2">
    <source>
        <dbReference type="Proteomes" id="UP000509302"/>
    </source>
</evidence>
<organism evidence="1 2">
    <name type="scientific">Costertonia aggregata</name>
    <dbReference type="NCBI Taxonomy" id="343403"/>
    <lineage>
        <taxon>Bacteria</taxon>
        <taxon>Pseudomonadati</taxon>
        <taxon>Bacteroidota</taxon>
        <taxon>Flavobacteriia</taxon>
        <taxon>Flavobacteriales</taxon>
        <taxon>Flavobacteriaceae</taxon>
        <taxon>Costertonia</taxon>
    </lineage>
</organism>